<reference evidence="5 6" key="1">
    <citation type="submission" date="2015-04" db="EMBL/GenBank/DDBJ databases">
        <title>Complete genome sequence of Schizopora paradoxa KUC8140, a cosmopolitan wood degrader in East Asia.</title>
        <authorList>
            <consortium name="DOE Joint Genome Institute"/>
            <person name="Min B."/>
            <person name="Park H."/>
            <person name="Jang Y."/>
            <person name="Kim J.-J."/>
            <person name="Kim K.H."/>
            <person name="Pangilinan J."/>
            <person name="Lipzen A."/>
            <person name="Riley R."/>
            <person name="Grigoriev I.V."/>
            <person name="Spatafora J.W."/>
            <person name="Choi I.-G."/>
        </authorList>
    </citation>
    <scope>NUCLEOTIDE SEQUENCE [LARGE SCALE GENOMIC DNA]</scope>
    <source>
        <strain evidence="5 6">KUC8140</strain>
    </source>
</reference>
<accession>A0A0H2S5K2</accession>
<dbReference type="GO" id="GO:0071949">
    <property type="term" value="F:FAD binding"/>
    <property type="evidence" value="ECO:0007669"/>
    <property type="project" value="InterPro"/>
</dbReference>
<proteinExistence type="predicted"/>
<evidence type="ECO:0000256" key="2">
    <source>
        <dbReference type="ARBA" id="ARBA00022827"/>
    </source>
</evidence>
<dbReference type="Proteomes" id="UP000053477">
    <property type="component" value="Unassembled WGS sequence"/>
</dbReference>
<keyword evidence="6" id="KW-1185">Reference proteome</keyword>
<dbReference type="InterPro" id="IPR051104">
    <property type="entry name" value="FAD_monoxygenase"/>
</dbReference>
<dbReference type="EMBL" id="KQ085982">
    <property type="protein sequence ID" value="KLO12216.1"/>
    <property type="molecule type" value="Genomic_DNA"/>
</dbReference>
<dbReference type="GO" id="GO:0016491">
    <property type="term" value="F:oxidoreductase activity"/>
    <property type="evidence" value="ECO:0007669"/>
    <property type="project" value="UniProtKB-KW"/>
</dbReference>
<feature type="domain" description="FAD-binding" evidence="4">
    <location>
        <begin position="6"/>
        <end position="178"/>
    </location>
</feature>
<dbReference type="Gene3D" id="3.50.50.60">
    <property type="entry name" value="FAD/NAD(P)-binding domain"/>
    <property type="match status" value="1"/>
</dbReference>
<sequence length="452" mass="49766">MPSPKLRVAICGGGIGGLALALVLHKFSKQDIQVDLYESKNGFSEFGAGITIWKRTWHILKLLGLEGSIGQIAVHPPVDAPKPGFAFRLSDSGEATENFYRIIAPFGSITVHRADMAKILVDKLPEGFRSHFSKRLVHYTENDRNIVTMTFADGTTAEADILIGADGVKSFTREKMYRDLAKAAEKNGDIAKAKQLEDFILPSWTGTYAYRSLVETEKLLKAQPGHQAATTPLMYLGKGRHIVSYPISRGKLINLIGFVSHPEKEGTKLEGPAVIDVPREEMISPYAGFETEARQLMECVESSSRWGISHIRGLPQYVSGRVALLGDSAHAMTTNIGAGAGQAIEDAYILGLILSEDVVNSSNLSAALKVYDSIRRPIGNAFVERSRSMGLAYEFNHIPEPAQKAGVEPSSPEGLKYLADFIFETWTANWRELPDKDWNEAQQLIQEHLSPR</sequence>
<dbReference type="PANTHER" id="PTHR46720:SF3">
    <property type="entry name" value="FAD-BINDING DOMAIN-CONTAINING PROTEIN-RELATED"/>
    <property type="match status" value="1"/>
</dbReference>
<evidence type="ECO:0000313" key="5">
    <source>
        <dbReference type="EMBL" id="KLO12216.1"/>
    </source>
</evidence>
<evidence type="ECO:0000256" key="1">
    <source>
        <dbReference type="ARBA" id="ARBA00022630"/>
    </source>
</evidence>
<evidence type="ECO:0000313" key="6">
    <source>
        <dbReference type="Proteomes" id="UP000053477"/>
    </source>
</evidence>
<evidence type="ECO:0000256" key="3">
    <source>
        <dbReference type="ARBA" id="ARBA00023002"/>
    </source>
</evidence>
<dbReference type="PANTHER" id="PTHR46720">
    <property type="entry name" value="HYDROXYLASE, PUTATIVE (AFU_ORTHOLOGUE AFUA_3G01460)-RELATED"/>
    <property type="match status" value="1"/>
</dbReference>
<dbReference type="OrthoDB" id="417877at2759"/>
<dbReference type="STRING" id="27342.A0A0H2S5K2"/>
<feature type="domain" description="FAD-binding" evidence="4">
    <location>
        <begin position="300"/>
        <end position="386"/>
    </location>
</feature>
<dbReference type="SUPFAM" id="SSF54373">
    <property type="entry name" value="FAD-linked reductases, C-terminal domain"/>
    <property type="match status" value="1"/>
</dbReference>
<dbReference type="InterPro" id="IPR002938">
    <property type="entry name" value="FAD-bd"/>
</dbReference>
<organism evidence="5 6">
    <name type="scientific">Schizopora paradoxa</name>
    <dbReference type="NCBI Taxonomy" id="27342"/>
    <lineage>
        <taxon>Eukaryota</taxon>
        <taxon>Fungi</taxon>
        <taxon>Dikarya</taxon>
        <taxon>Basidiomycota</taxon>
        <taxon>Agaricomycotina</taxon>
        <taxon>Agaricomycetes</taxon>
        <taxon>Hymenochaetales</taxon>
        <taxon>Schizoporaceae</taxon>
        <taxon>Schizopora</taxon>
    </lineage>
</organism>
<dbReference type="InParanoid" id="A0A0H2S5K2"/>
<keyword evidence="1" id="KW-0285">Flavoprotein</keyword>
<dbReference type="PRINTS" id="PR00420">
    <property type="entry name" value="RNGMNOXGNASE"/>
</dbReference>
<name>A0A0H2S5K2_9AGAM</name>
<dbReference type="InterPro" id="IPR036188">
    <property type="entry name" value="FAD/NAD-bd_sf"/>
</dbReference>
<evidence type="ECO:0000259" key="4">
    <source>
        <dbReference type="Pfam" id="PF01494"/>
    </source>
</evidence>
<dbReference type="Pfam" id="PF01494">
    <property type="entry name" value="FAD_binding_3"/>
    <property type="match status" value="2"/>
</dbReference>
<keyword evidence="2" id="KW-0274">FAD</keyword>
<dbReference type="AlphaFoldDB" id="A0A0H2S5K2"/>
<dbReference type="SUPFAM" id="SSF51905">
    <property type="entry name" value="FAD/NAD(P)-binding domain"/>
    <property type="match status" value="1"/>
</dbReference>
<protein>
    <submittedName>
        <fullName evidence="5">FAD/NAD-binding domain-containing protein</fullName>
    </submittedName>
</protein>
<gene>
    <name evidence="5" type="ORF">SCHPADRAFT_829831</name>
</gene>
<keyword evidence="3" id="KW-0560">Oxidoreductase</keyword>
<dbReference type="GO" id="GO:0044550">
    <property type="term" value="P:secondary metabolite biosynthetic process"/>
    <property type="evidence" value="ECO:0007669"/>
    <property type="project" value="TreeGrafter"/>
</dbReference>